<evidence type="ECO:0000313" key="2">
    <source>
        <dbReference type="Proteomes" id="UP000077521"/>
    </source>
</evidence>
<dbReference type="EMBL" id="LWDF02000109">
    <property type="protein sequence ID" value="KAE8257478.1"/>
    <property type="molecule type" value="Genomic_DNA"/>
</dbReference>
<keyword evidence="2" id="KW-1185">Reference proteome</keyword>
<dbReference type="AlphaFoldDB" id="A0A177THY8"/>
<reference evidence="1" key="1">
    <citation type="submission" date="2016-04" db="EMBL/GenBank/DDBJ databases">
        <authorList>
            <person name="Nguyen H.D."/>
            <person name="Samba Siva P."/>
            <person name="Cullis J."/>
            <person name="Levesque C.A."/>
            <person name="Hambleton S."/>
        </authorList>
    </citation>
    <scope>NUCLEOTIDE SEQUENCE</scope>
    <source>
        <strain evidence="1">DAOMC 236416</strain>
    </source>
</reference>
<gene>
    <name evidence="1" type="ORF">A4X13_0g2339</name>
</gene>
<evidence type="ECO:0000313" key="1">
    <source>
        <dbReference type="EMBL" id="KAE8257478.1"/>
    </source>
</evidence>
<proteinExistence type="predicted"/>
<comment type="caution">
    <text evidence="1">The sequence shown here is derived from an EMBL/GenBank/DDBJ whole genome shotgun (WGS) entry which is preliminary data.</text>
</comment>
<accession>A0A177THY8</accession>
<protein>
    <submittedName>
        <fullName evidence="1">Uncharacterized protein</fullName>
    </submittedName>
</protein>
<organism evidence="1 2">
    <name type="scientific">Tilletia indica</name>
    <dbReference type="NCBI Taxonomy" id="43049"/>
    <lineage>
        <taxon>Eukaryota</taxon>
        <taxon>Fungi</taxon>
        <taxon>Dikarya</taxon>
        <taxon>Basidiomycota</taxon>
        <taxon>Ustilaginomycotina</taxon>
        <taxon>Exobasidiomycetes</taxon>
        <taxon>Tilletiales</taxon>
        <taxon>Tilletiaceae</taxon>
        <taxon>Tilletia</taxon>
    </lineage>
</organism>
<dbReference type="Proteomes" id="UP000077521">
    <property type="component" value="Unassembled WGS sequence"/>
</dbReference>
<name>A0A177THY8_9BASI</name>
<reference evidence="1" key="2">
    <citation type="journal article" date="2019" name="IMA Fungus">
        <title>Genome sequencing and comparison of five Tilletia species to identify candidate genes for the detection of regulated species infecting wheat.</title>
        <authorList>
            <person name="Nguyen H.D.T."/>
            <person name="Sultana T."/>
            <person name="Kesanakurti P."/>
            <person name="Hambleton S."/>
        </authorList>
    </citation>
    <scope>NUCLEOTIDE SEQUENCE</scope>
    <source>
        <strain evidence="1">DAOMC 236416</strain>
    </source>
</reference>
<sequence>MSTYCDQLRDFLEDELDDAFTEAEPRTVKRRVKEILEEQIVRVGDLESEVKASKDMIRFLRASRDIPSAQEELATMRQEKLTLEQTLRTTQFDLNRIQAELDEKVATEINYNDRVRGLMERQKERALRVEFQEQLEDLEGQYKDILNKMKQEHDKEMKEAIAAKKESPGDGEERILTMREEIRQVNIDRKFWEEEASRWKAEANRWETLCGQTRAARDKNSTTDLVNRVPNPTIDVTSSTAKMLPSNRWNSSPPIMTTLPFPSWITMDIDNTSETAEPRASSPVLSTSTVDDTISDISSIFESGVRPRTEALEQCDTHTPHVEETRRKRARVWVNWVAQ</sequence>